<keyword evidence="2" id="KW-1185">Reference proteome</keyword>
<organism evidence="1 2">
    <name type="scientific">Nitrosomonas eutropha</name>
    <dbReference type="NCBI Taxonomy" id="916"/>
    <lineage>
        <taxon>Bacteria</taxon>
        <taxon>Pseudomonadati</taxon>
        <taxon>Pseudomonadota</taxon>
        <taxon>Betaproteobacteria</taxon>
        <taxon>Nitrosomonadales</taxon>
        <taxon>Nitrosomonadaceae</taxon>
        <taxon>Nitrosomonas</taxon>
    </lineage>
</organism>
<proteinExistence type="predicted"/>
<dbReference type="SUPFAM" id="SSF52540">
    <property type="entry name" value="P-loop containing nucleoside triphosphate hydrolases"/>
    <property type="match status" value="1"/>
</dbReference>
<evidence type="ECO:0000313" key="2">
    <source>
        <dbReference type="Proteomes" id="UP000247780"/>
    </source>
</evidence>
<dbReference type="Gene3D" id="3.40.50.300">
    <property type="entry name" value="P-loop containing nucleotide triphosphate hydrolases"/>
    <property type="match status" value="2"/>
</dbReference>
<accession>A0ABX5M7L6</accession>
<reference evidence="1 2" key="1">
    <citation type="submission" date="2018-04" db="EMBL/GenBank/DDBJ databases">
        <title>Active sludge and wastewater microbial communities from Klosterneuburg, Austria.</title>
        <authorList>
            <person name="Wagner M."/>
        </authorList>
    </citation>
    <scope>NUCLEOTIDE SEQUENCE [LARGE SCALE GENOMIC DNA]</scope>
    <source>
        <strain evidence="1 2">Nm 57</strain>
    </source>
</reference>
<dbReference type="Proteomes" id="UP000247780">
    <property type="component" value="Unassembled WGS sequence"/>
</dbReference>
<dbReference type="InterPro" id="IPR027417">
    <property type="entry name" value="P-loop_NTPase"/>
</dbReference>
<gene>
    <name evidence="1" type="ORF">C8R14_12442</name>
</gene>
<comment type="caution">
    <text evidence="1">The sequence shown here is derived from an EMBL/GenBank/DDBJ whole genome shotgun (WGS) entry which is preliminary data.</text>
</comment>
<evidence type="ECO:0000313" key="1">
    <source>
        <dbReference type="EMBL" id="PXV79391.1"/>
    </source>
</evidence>
<protein>
    <recommendedName>
        <fullName evidence="3">DNA helicase</fullName>
    </recommendedName>
</protein>
<dbReference type="EMBL" id="QICQ01000024">
    <property type="protein sequence ID" value="PXV79391.1"/>
    <property type="molecule type" value="Genomic_DNA"/>
</dbReference>
<name>A0ABX5M7L6_9PROT</name>
<sequence length="726" mass="82378">MHYLDVIPLNPINMKFNPNYPNDNNKGQRQLWNALKNAFEQDEGVAYYRYPIFATSKRGRSEPDFLMIHRRFGIWIFESKGCTIGNIAAIEGHDWQMRDWYADSMSPISQIEAQLFEVRALFKPSPMLEKLKIPFEYRVVLPFISASEWAMQGFSKHPSTNGVVWLEEDILQTSFRQQVKAVSSAYMPTLDDAQWEQILGVFRGIATTEPPRQPNPGAPVSCHSRVIHAVESRLRILDEKQDRISQEVPEGPQRMRGIAGSGKTVLFTRRVAQMHASNPDWEIAFVFWSRSLYQQIRNLIDKHYRRLTGATPDWNKLHIWHAWGSKELTGFYRELAFRWKCRFLSFGDAEKMTIHGESAYEAACRNLEEECKSCPSLLDAIVIDEGQDLPASFYRIAHHALRAPKRLYWAYDEAQGVDSLIVPNASEIFGRDEQGRPCIDLSGSYASGMQKAHNMNCCYRTPRQILLAAHAINMGLFREGGPLQGITRKEDWIALGYQVVEGDFSAASVKACATVMLQRPDKTSGHPIDNPEFGAPLDKSTILVIHESLSQAEDVDFVATSIHRDLESGLRPEDIAIVGLEPTRYLFPQIEDRLRTLGIRVLSLNNQNKDQFHQAGYVTISSIRRAKGNEAYKVYALNLHMAGALQAKSPEKEMIARNQIFVALTRTKLWCVAVGRHGSIMKELLDTSKNNGFLRFPAFNQASLKRSMSDTDALQENLCSQTTVSA</sequence>
<evidence type="ECO:0008006" key="3">
    <source>
        <dbReference type="Google" id="ProtNLM"/>
    </source>
</evidence>